<name>A0ABY2P1F8_9LEPT</name>
<accession>A0ABY2P1F8</accession>
<sequence length="315" mass="36510">MENVTFNEIKSLINSIDKEINTNSNLEYNKENVSKEFEEKINFHNDKKSVLGIDIYQYSKFPFKEQSLIPFLIKFIIEKSKREILNNDKFLFQNLIENDILNLDYINTGDGGFFIFETPLHSIVFSIYVEFYFRSFNSGKFLPKLRTYLGPLTLRYANTFDTIFKFDNNFYGPGIINNARILSKDKLNRYLIDENTYNWFLFKMNGIESLRAIKLEELINTEPFSNYTSKDLTGSEYSAISKHYAVGAQNFGIIESHIQKIGTIAAKKDLFSIYNLHLQFTARLHNNILDNNGSLEGTDIIFSLGNLNTTGIIVE</sequence>
<gene>
    <name evidence="1" type="ORF">EHR01_08145</name>
</gene>
<proteinExistence type="predicted"/>
<comment type="caution">
    <text evidence="1">The sequence shown here is derived from an EMBL/GenBank/DDBJ whole genome shotgun (WGS) entry which is preliminary data.</text>
</comment>
<dbReference type="Proteomes" id="UP000297940">
    <property type="component" value="Unassembled WGS sequence"/>
</dbReference>
<keyword evidence="2" id="KW-1185">Reference proteome</keyword>
<dbReference type="RefSeq" id="WP_135694203.1">
    <property type="nucleotide sequence ID" value="NZ_RQHK01000004.1"/>
</dbReference>
<reference evidence="2" key="1">
    <citation type="journal article" date="2019" name="PLoS Negl. Trop. Dis.">
        <title>Revisiting the worldwide diversity of Leptospira species in the environment.</title>
        <authorList>
            <person name="Vincent A.T."/>
            <person name="Schiettekatte O."/>
            <person name="Bourhy P."/>
            <person name="Veyrier F.J."/>
            <person name="Picardeau M."/>
        </authorList>
    </citation>
    <scope>NUCLEOTIDE SEQUENCE [LARGE SCALE GENOMIC DNA]</scope>
    <source>
        <strain evidence="2">201601298</strain>
    </source>
</reference>
<protein>
    <submittedName>
        <fullName evidence="1">Uncharacterized protein</fullName>
    </submittedName>
</protein>
<dbReference type="EMBL" id="RQHK01000004">
    <property type="protein sequence ID" value="TGM78080.1"/>
    <property type="molecule type" value="Genomic_DNA"/>
</dbReference>
<evidence type="ECO:0000313" key="2">
    <source>
        <dbReference type="Proteomes" id="UP000297940"/>
    </source>
</evidence>
<organism evidence="1 2">
    <name type="scientific">Leptospira mtsangambouensis</name>
    <dbReference type="NCBI Taxonomy" id="2484912"/>
    <lineage>
        <taxon>Bacteria</taxon>
        <taxon>Pseudomonadati</taxon>
        <taxon>Spirochaetota</taxon>
        <taxon>Spirochaetia</taxon>
        <taxon>Leptospirales</taxon>
        <taxon>Leptospiraceae</taxon>
        <taxon>Leptospira</taxon>
    </lineage>
</organism>
<evidence type="ECO:0000313" key="1">
    <source>
        <dbReference type="EMBL" id="TGM78080.1"/>
    </source>
</evidence>